<dbReference type="GO" id="GO:0004644">
    <property type="term" value="F:phosphoribosylglycinamide formyltransferase activity"/>
    <property type="evidence" value="ECO:0007669"/>
    <property type="project" value="UniProtKB-EC"/>
</dbReference>
<proteinExistence type="predicted"/>
<dbReference type="Proteomes" id="UP000242258">
    <property type="component" value="Unassembled WGS sequence"/>
</dbReference>
<reference evidence="7" key="1">
    <citation type="submission" date="2016-09" db="EMBL/GenBank/DDBJ databases">
        <authorList>
            <person name="Wan X."/>
            <person name="Hou S."/>
        </authorList>
    </citation>
    <scope>NUCLEOTIDE SEQUENCE [LARGE SCALE GENOMIC DNA]</scope>
    <source>
        <strain evidence="7">KH87</strain>
    </source>
</reference>
<dbReference type="EMBL" id="MKEK01000001">
    <property type="protein sequence ID" value="OEY69220.1"/>
    <property type="molecule type" value="Genomic_DNA"/>
</dbReference>
<keyword evidence="7" id="KW-1185">Reference proteome</keyword>
<evidence type="ECO:0000259" key="5">
    <source>
        <dbReference type="Pfam" id="PF00551"/>
    </source>
</evidence>
<evidence type="ECO:0000313" key="6">
    <source>
        <dbReference type="EMBL" id="OEY69220.1"/>
    </source>
</evidence>
<dbReference type="GO" id="GO:0005829">
    <property type="term" value="C:cytosol"/>
    <property type="evidence" value="ECO:0007669"/>
    <property type="project" value="TreeGrafter"/>
</dbReference>
<organism evidence="6 7">
    <name type="scientific">Rheinheimera salexigens</name>
    <dbReference type="NCBI Taxonomy" id="1628148"/>
    <lineage>
        <taxon>Bacteria</taxon>
        <taxon>Pseudomonadati</taxon>
        <taxon>Pseudomonadota</taxon>
        <taxon>Gammaproteobacteria</taxon>
        <taxon>Chromatiales</taxon>
        <taxon>Chromatiaceae</taxon>
        <taxon>Rheinheimera</taxon>
    </lineage>
</organism>
<evidence type="ECO:0000256" key="2">
    <source>
        <dbReference type="ARBA" id="ARBA00012254"/>
    </source>
</evidence>
<dbReference type="PANTHER" id="PTHR43369:SF2">
    <property type="entry name" value="PHOSPHORIBOSYLGLYCINAMIDE FORMYLTRANSFERASE"/>
    <property type="match status" value="1"/>
</dbReference>
<dbReference type="Pfam" id="PF00551">
    <property type="entry name" value="Formyl_trans_N"/>
    <property type="match status" value="1"/>
</dbReference>
<feature type="domain" description="Formyl transferase N-terminal" evidence="5">
    <location>
        <begin position="93"/>
        <end position="211"/>
    </location>
</feature>
<dbReference type="Gene3D" id="3.40.50.170">
    <property type="entry name" value="Formyl transferase, N-terminal domain"/>
    <property type="match status" value="1"/>
</dbReference>
<dbReference type="GO" id="GO:0006189">
    <property type="term" value="P:'de novo' IMP biosynthetic process"/>
    <property type="evidence" value="ECO:0007669"/>
    <property type="project" value="TreeGrafter"/>
</dbReference>
<keyword evidence="4" id="KW-0658">Purine biosynthesis</keyword>
<dbReference type="OrthoDB" id="9806170at2"/>
<dbReference type="RefSeq" id="WP_070048786.1">
    <property type="nucleotide sequence ID" value="NZ_CBCSDO010000006.1"/>
</dbReference>
<accession>A0A1E7Q531</accession>
<evidence type="ECO:0000256" key="4">
    <source>
        <dbReference type="ARBA" id="ARBA00022755"/>
    </source>
</evidence>
<dbReference type="AlphaFoldDB" id="A0A1E7Q531"/>
<dbReference type="SUPFAM" id="SSF53328">
    <property type="entry name" value="Formyltransferase"/>
    <property type="match status" value="1"/>
</dbReference>
<protein>
    <recommendedName>
        <fullName evidence="2">phosphoribosylglycinamide formyltransferase 1</fullName>
        <ecNumber evidence="2">2.1.2.2</ecNumber>
    </recommendedName>
</protein>
<dbReference type="CDD" id="cd08653">
    <property type="entry name" value="FMT_core_like_3"/>
    <property type="match status" value="1"/>
</dbReference>
<evidence type="ECO:0000256" key="1">
    <source>
        <dbReference type="ARBA" id="ARBA00005054"/>
    </source>
</evidence>
<comment type="caution">
    <text evidence="6">The sequence shown here is derived from an EMBL/GenBank/DDBJ whole genome shotgun (WGS) entry which is preliminary data.</text>
</comment>
<dbReference type="InterPro" id="IPR002376">
    <property type="entry name" value="Formyl_transf_N"/>
</dbReference>
<dbReference type="PANTHER" id="PTHR43369">
    <property type="entry name" value="PHOSPHORIBOSYLGLYCINAMIDE FORMYLTRANSFERASE"/>
    <property type="match status" value="1"/>
</dbReference>
<comment type="pathway">
    <text evidence="1">Purine metabolism; IMP biosynthesis via de novo pathway; N(2)-formyl-N(1)-(5-phospho-D-ribosyl)glycinamide from N(1)-(5-phospho-D-ribosyl)glycinamide (10-formyl THF route): step 1/1.</text>
</comment>
<gene>
    <name evidence="6" type="ORF">BI198_06270</name>
</gene>
<name>A0A1E7Q531_9GAMM</name>
<dbReference type="EC" id="2.1.2.2" evidence="2"/>
<evidence type="ECO:0000256" key="3">
    <source>
        <dbReference type="ARBA" id="ARBA00022679"/>
    </source>
</evidence>
<sequence>MKRLVVLGRASASTQMLIQTMIAAGYAVYWVEERRDDKKQLLLRRINKQGLIKVFGQVCFMLVQKYLNFSSKKRRQEILNGFDSIDSIKPVLTTTNVNSPESIAFLGTLSSDIVVLSGTRILSPELLAVFTCPVINIHAGINPKYRGVHGGYWALVNQDAVNFGSTIHRVDTGIDTGDVLAYAYTSITKKDNFATYPLMQQQAAMSLLPNVVSALLTNKAKIIQPSLDSQLWSHPTLLQYLINRFKAGVK</sequence>
<dbReference type="InterPro" id="IPR036477">
    <property type="entry name" value="Formyl_transf_N_sf"/>
</dbReference>
<keyword evidence="3" id="KW-0808">Transferase</keyword>
<evidence type="ECO:0000313" key="7">
    <source>
        <dbReference type="Proteomes" id="UP000242258"/>
    </source>
</evidence>
<dbReference type="STRING" id="1628148.BI198_06270"/>